<evidence type="ECO:0000259" key="1">
    <source>
        <dbReference type="SMART" id="SM00530"/>
    </source>
</evidence>
<dbReference type="InterPro" id="IPR010982">
    <property type="entry name" value="Lambda_DNA-bd_dom_sf"/>
</dbReference>
<gene>
    <name evidence="2" type="ORF">SsS58_06167</name>
</gene>
<dbReference type="GO" id="GO:0003677">
    <property type="term" value="F:DNA binding"/>
    <property type="evidence" value="ECO:0007669"/>
    <property type="project" value="InterPro"/>
</dbReference>
<reference evidence="2 3" key="2">
    <citation type="journal article" date="2016" name="Genome Announc.">
        <title>Draft Genome Sequences of Streptomyces scabiei S58, Streptomyces turgidiscabies T45, and Streptomyces acidiscabies a10, the Pathogens of Potato Common Scab, Isolated in Japan.</title>
        <authorList>
            <person name="Tomihama T."/>
            <person name="Nishi Y."/>
            <person name="Sakai M."/>
            <person name="Ikenaga M."/>
            <person name="Okubo T."/>
            <person name="Ikeda S."/>
        </authorList>
    </citation>
    <scope>NUCLEOTIDE SEQUENCE [LARGE SCALE GENOMIC DNA]</scope>
    <source>
        <strain evidence="2 3">S58</strain>
    </source>
</reference>
<organism evidence="2 3">
    <name type="scientific">Streptomyces scabiei</name>
    <dbReference type="NCBI Taxonomy" id="1930"/>
    <lineage>
        <taxon>Bacteria</taxon>
        <taxon>Bacillati</taxon>
        <taxon>Actinomycetota</taxon>
        <taxon>Actinomycetes</taxon>
        <taxon>Kitasatosporales</taxon>
        <taxon>Streptomycetaceae</taxon>
        <taxon>Streptomyces</taxon>
    </lineage>
</organism>
<comment type="caution">
    <text evidence="2">The sequence shown here is derived from an EMBL/GenBank/DDBJ whole genome shotgun (WGS) entry which is preliminary data.</text>
</comment>
<name>A0A117EFP7_STRSC</name>
<dbReference type="CDD" id="cd00093">
    <property type="entry name" value="HTH_XRE"/>
    <property type="match status" value="1"/>
</dbReference>
<dbReference type="SMART" id="SM00530">
    <property type="entry name" value="HTH_XRE"/>
    <property type="match status" value="1"/>
</dbReference>
<dbReference type="Proteomes" id="UP000067448">
    <property type="component" value="Unassembled WGS sequence"/>
</dbReference>
<feature type="domain" description="HTH cro/C1-type" evidence="1">
    <location>
        <begin position="13"/>
        <end position="84"/>
    </location>
</feature>
<dbReference type="SUPFAM" id="SSF47413">
    <property type="entry name" value="lambda repressor-like DNA-binding domains"/>
    <property type="match status" value="1"/>
</dbReference>
<dbReference type="AlphaFoldDB" id="A0A117EFP7"/>
<reference evidence="3" key="3">
    <citation type="submission" date="2016-02" db="EMBL/GenBank/DDBJ databases">
        <title>Draft genome of pathogenic Streptomyces sp. in Japan.</title>
        <authorList>
            <person name="Tomihama T."/>
            <person name="Ikenaga M."/>
            <person name="Sakai M."/>
            <person name="Okubo T."/>
            <person name="Ikeda S."/>
        </authorList>
    </citation>
    <scope>NUCLEOTIDE SEQUENCE [LARGE SCALE GENOMIC DNA]</scope>
    <source>
        <strain evidence="3">S58</strain>
    </source>
</reference>
<dbReference type="EMBL" id="BCMM01000033">
    <property type="protein sequence ID" value="GAQ65752.1"/>
    <property type="molecule type" value="Genomic_DNA"/>
</dbReference>
<accession>A0A117EFP7</accession>
<evidence type="ECO:0000313" key="3">
    <source>
        <dbReference type="Proteomes" id="UP000067448"/>
    </source>
</evidence>
<protein>
    <recommendedName>
        <fullName evidence="1">HTH cro/C1-type domain-containing protein</fullName>
    </recommendedName>
</protein>
<dbReference type="PANTHER" id="PTHR35010:SF2">
    <property type="entry name" value="BLL4672 PROTEIN"/>
    <property type="match status" value="1"/>
</dbReference>
<proteinExistence type="predicted"/>
<dbReference type="PANTHER" id="PTHR35010">
    <property type="entry name" value="BLL4672 PROTEIN-RELATED"/>
    <property type="match status" value="1"/>
</dbReference>
<reference evidence="3" key="1">
    <citation type="submission" date="2015-11" db="EMBL/GenBank/DDBJ databases">
        <authorList>
            <consortium name="Cross-ministerial Strategic Innovation Promotion Program (SIP) consortium"/>
            <person name="Tomihama T."/>
            <person name="Ikenaga M."/>
            <person name="Sakai M."/>
            <person name="Okubo T."/>
            <person name="Ikeda S."/>
        </authorList>
    </citation>
    <scope>NUCLEOTIDE SEQUENCE [LARGE SCALE GENOMIC DNA]</scope>
    <source>
        <strain evidence="3">S58</strain>
    </source>
</reference>
<dbReference type="InterPro" id="IPR001387">
    <property type="entry name" value="Cro/C1-type_HTH"/>
</dbReference>
<sequence>MTSDAHLDELGQFLKLRRAELSPRTVGLLDTGGRRVAGLRREEAALLAAISTEYYTRLEQGRIQPSASVPAALVEVLRLTDDQRDHLFELLGRRSAELAAGPHRRCMRSCVASLTISP</sequence>
<dbReference type="Gene3D" id="1.10.260.40">
    <property type="entry name" value="lambda repressor-like DNA-binding domains"/>
    <property type="match status" value="1"/>
</dbReference>
<evidence type="ECO:0000313" key="2">
    <source>
        <dbReference type="EMBL" id="GAQ65752.1"/>
    </source>
</evidence>
<dbReference type="Pfam" id="PF13560">
    <property type="entry name" value="HTH_31"/>
    <property type="match status" value="1"/>
</dbReference>